<protein>
    <submittedName>
        <fullName evidence="1">Uncharacterized protein</fullName>
    </submittedName>
</protein>
<gene>
    <name evidence="1" type="ORF">BDN72DRAFT_838499</name>
</gene>
<sequence>MDMPRTLIQPHSKDPPSPTHASVYVRDCRTGVKKYFKNLEEQTSCVLFFPMLGGACVGCASASAGGS</sequence>
<keyword evidence="2" id="KW-1185">Reference proteome</keyword>
<accession>A0ACD3AYG9</accession>
<evidence type="ECO:0000313" key="1">
    <source>
        <dbReference type="EMBL" id="TFK70821.1"/>
    </source>
</evidence>
<proteinExistence type="predicted"/>
<evidence type="ECO:0000313" key="2">
    <source>
        <dbReference type="Proteomes" id="UP000308600"/>
    </source>
</evidence>
<reference evidence="1 2" key="1">
    <citation type="journal article" date="2019" name="Nat. Ecol. Evol.">
        <title>Megaphylogeny resolves global patterns of mushroom evolution.</title>
        <authorList>
            <person name="Varga T."/>
            <person name="Krizsan K."/>
            <person name="Foldi C."/>
            <person name="Dima B."/>
            <person name="Sanchez-Garcia M."/>
            <person name="Sanchez-Ramirez S."/>
            <person name="Szollosi G.J."/>
            <person name="Szarkandi J.G."/>
            <person name="Papp V."/>
            <person name="Albert L."/>
            <person name="Andreopoulos W."/>
            <person name="Angelini C."/>
            <person name="Antonin V."/>
            <person name="Barry K.W."/>
            <person name="Bougher N.L."/>
            <person name="Buchanan P."/>
            <person name="Buyck B."/>
            <person name="Bense V."/>
            <person name="Catcheside P."/>
            <person name="Chovatia M."/>
            <person name="Cooper J."/>
            <person name="Damon W."/>
            <person name="Desjardin D."/>
            <person name="Finy P."/>
            <person name="Geml J."/>
            <person name="Haridas S."/>
            <person name="Hughes K."/>
            <person name="Justo A."/>
            <person name="Karasinski D."/>
            <person name="Kautmanova I."/>
            <person name="Kiss B."/>
            <person name="Kocsube S."/>
            <person name="Kotiranta H."/>
            <person name="LaButti K.M."/>
            <person name="Lechner B.E."/>
            <person name="Liimatainen K."/>
            <person name="Lipzen A."/>
            <person name="Lukacs Z."/>
            <person name="Mihaltcheva S."/>
            <person name="Morgado L.N."/>
            <person name="Niskanen T."/>
            <person name="Noordeloos M.E."/>
            <person name="Ohm R.A."/>
            <person name="Ortiz-Santana B."/>
            <person name="Ovrebo C."/>
            <person name="Racz N."/>
            <person name="Riley R."/>
            <person name="Savchenko A."/>
            <person name="Shiryaev A."/>
            <person name="Soop K."/>
            <person name="Spirin V."/>
            <person name="Szebenyi C."/>
            <person name="Tomsovsky M."/>
            <person name="Tulloss R.E."/>
            <person name="Uehling J."/>
            <person name="Grigoriev I.V."/>
            <person name="Vagvolgyi C."/>
            <person name="Papp T."/>
            <person name="Martin F.M."/>
            <person name="Miettinen O."/>
            <person name="Hibbett D.S."/>
            <person name="Nagy L.G."/>
        </authorList>
    </citation>
    <scope>NUCLEOTIDE SEQUENCE [LARGE SCALE GENOMIC DNA]</scope>
    <source>
        <strain evidence="1 2">NL-1719</strain>
    </source>
</reference>
<dbReference type="Proteomes" id="UP000308600">
    <property type="component" value="Unassembled WGS sequence"/>
</dbReference>
<dbReference type="EMBL" id="ML208307">
    <property type="protein sequence ID" value="TFK70821.1"/>
    <property type="molecule type" value="Genomic_DNA"/>
</dbReference>
<name>A0ACD3AYG9_9AGAR</name>
<organism evidence="1 2">
    <name type="scientific">Pluteus cervinus</name>
    <dbReference type="NCBI Taxonomy" id="181527"/>
    <lineage>
        <taxon>Eukaryota</taxon>
        <taxon>Fungi</taxon>
        <taxon>Dikarya</taxon>
        <taxon>Basidiomycota</taxon>
        <taxon>Agaricomycotina</taxon>
        <taxon>Agaricomycetes</taxon>
        <taxon>Agaricomycetidae</taxon>
        <taxon>Agaricales</taxon>
        <taxon>Pluteineae</taxon>
        <taxon>Pluteaceae</taxon>
        <taxon>Pluteus</taxon>
    </lineage>
</organism>